<dbReference type="PROSITE" id="PS00375">
    <property type="entry name" value="UDPGT"/>
    <property type="match status" value="1"/>
</dbReference>
<dbReference type="PANTHER" id="PTHR11926:SF1534">
    <property type="entry name" value="GLYCOSYLTRANSFERASE"/>
    <property type="match status" value="1"/>
</dbReference>
<evidence type="ECO:0000256" key="2">
    <source>
        <dbReference type="ARBA" id="ARBA00022679"/>
    </source>
</evidence>
<dbReference type="GO" id="GO:0080044">
    <property type="term" value="F:quercetin 7-O-glucosyltransferase activity"/>
    <property type="evidence" value="ECO:0007669"/>
    <property type="project" value="TreeGrafter"/>
</dbReference>
<dbReference type="CDD" id="cd03784">
    <property type="entry name" value="GT1_Gtf-like"/>
    <property type="match status" value="1"/>
</dbReference>
<dbReference type="Proteomes" id="UP001231189">
    <property type="component" value="Unassembled WGS sequence"/>
</dbReference>
<dbReference type="PANTHER" id="PTHR11926">
    <property type="entry name" value="GLUCOSYL/GLUCURONOSYL TRANSFERASES"/>
    <property type="match status" value="1"/>
</dbReference>
<comment type="similarity">
    <text evidence="1 3">Belongs to the UDP-glycosyltransferase family.</text>
</comment>
<comment type="caution">
    <text evidence="5">The sequence shown here is derived from an EMBL/GenBank/DDBJ whole genome shotgun (WGS) entry which is preliminary data.</text>
</comment>
<evidence type="ECO:0000313" key="5">
    <source>
        <dbReference type="EMBL" id="KAK1628908.1"/>
    </source>
</evidence>
<evidence type="ECO:0000256" key="4">
    <source>
        <dbReference type="RuleBase" id="RU362057"/>
    </source>
</evidence>
<dbReference type="AlphaFoldDB" id="A0AAD8W131"/>
<evidence type="ECO:0000256" key="3">
    <source>
        <dbReference type="RuleBase" id="RU003718"/>
    </source>
</evidence>
<dbReference type="FunFam" id="3.40.50.2000:FF:000019">
    <property type="entry name" value="Glycosyltransferase"/>
    <property type="match status" value="1"/>
</dbReference>
<evidence type="ECO:0000313" key="6">
    <source>
        <dbReference type="Proteomes" id="UP001231189"/>
    </source>
</evidence>
<keyword evidence="6" id="KW-1185">Reference proteome</keyword>
<dbReference type="SUPFAM" id="SSF53756">
    <property type="entry name" value="UDP-Glycosyltransferase/glycogen phosphorylase"/>
    <property type="match status" value="1"/>
</dbReference>
<name>A0AAD8W131_LOLMU</name>
<proteinExistence type="inferred from homology"/>
<keyword evidence="2 3" id="KW-0808">Transferase</keyword>
<sequence>MAGAERQPLGRSDAVRRHFLIVAFGIQSHINPCRVLARRLAQLQDEDGSGPVLATLSVPLFTHRRMFPSSGSGVKLEEEEEAADSTVSYVPYSDGFDDGTTAKDADGRARIRRASSQSLSAVVARLAARGRPVTCIVCSLILPCVLDVAREHAIPMAVFWIQPATVLAAHYNYFHGYGELIASHAADPTYEVALPGLCRTLRIRDFPSFYVDTTGGEVTKFVIEMFREQFEFMEAQGQSANKYLVNTFDELEPAALAAVRQHLDVFAVGPVLGSSAEARIHLFDHASADRERYMDWLGAQPEKSVVYVSFGSISTYVKQQIEEIVHGLRRCGRPYLFVVRKDGRQEDVSRCLDDAVQEGQGLVVEWCDQPAVLSHPSVGCFVTHCGWNSTVEAMALGVPVVAAPSMFDQPTNAYLIEEEWAGGVRGERNGEGVFTGAELARCVEMVMGSDARAVEIRERVEALKGMARRATASGGPAERSLRSFVKACRKDSMSPTMSESILSKEEI</sequence>
<gene>
    <name evidence="5" type="ORF">QYE76_003223</name>
</gene>
<dbReference type="Pfam" id="PF00201">
    <property type="entry name" value="UDPGT"/>
    <property type="match status" value="1"/>
</dbReference>
<keyword evidence="3" id="KW-0328">Glycosyltransferase</keyword>
<dbReference type="InterPro" id="IPR035595">
    <property type="entry name" value="UDP_glycos_trans_CS"/>
</dbReference>
<accession>A0AAD8W131</accession>
<dbReference type="EC" id="2.4.1.-" evidence="4"/>
<dbReference type="EMBL" id="JAUUTY010000005">
    <property type="protein sequence ID" value="KAK1628908.1"/>
    <property type="molecule type" value="Genomic_DNA"/>
</dbReference>
<dbReference type="InterPro" id="IPR002213">
    <property type="entry name" value="UDP_glucos_trans"/>
</dbReference>
<evidence type="ECO:0000256" key="1">
    <source>
        <dbReference type="ARBA" id="ARBA00009995"/>
    </source>
</evidence>
<protein>
    <recommendedName>
        <fullName evidence="4">Glycosyltransferase</fullName>
        <ecNumber evidence="4">2.4.1.-</ecNumber>
    </recommendedName>
</protein>
<dbReference type="Gene3D" id="3.40.50.2000">
    <property type="entry name" value="Glycogen Phosphorylase B"/>
    <property type="match status" value="2"/>
</dbReference>
<reference evidence="5" key="1">
    <citation type="submission" date="2023-07" db="EMBL/GenBank/DDBJ databases">
        <title>A chromosome-level genome assembly of Lolium multiflorum.</title>
        <authorList>
            <person name="Chen Y."/>
            <person name="Copetti D."/>
            <person name="Kolliker R."/>
            <person name="Studer B."/>
        </authorList>
    </citation>
    <scope>NUCLEOTIDE SEQUENCE</scope>
    <source>
        <strain evidence="5">02402/16</strain>
        <tissue evidence="5">Leaf</tissue>
    </source>
</reference>
<organism evidence="5 6">
    <name type="scientific">Lolium multiflorum</name>
    <name type="common">Italian ryegrass</name>
    <name type="synonym">Lolium perenne subsp. multiflorum</name>
    <dbReference type="NCBI Taxonomy" id="4521"/>
    <lineage>
        <taxon>Eukaryota</taxon>
        <taxon>Viridiplantae</taxon>
        <taxon>Streptophyta</taxon>
        <taxon>Embryophyta</taxon>
        <taxon>Tracheophyta</taxon>
        <taxon>Spermatophyta</taxon>
        <taxon>Magnoliopsida</taxon>
        <taxon>Liliopsida</taxon>
        <taxon>Poales</taxon>
        <taxon>Poaceae</taxon>
        <taxon>BOP clade</taxon>
        <taxon>Pooideae</taxon>
        <taxon>Poodae</taxon>
        <taxon>Poeae</taxon>
        <taxon>Poeae Chloroplast Group 2 (Poeae type)</taxon>
        <taxon>Loliodinae</taxon>
        <taxon>Loliinae</taxon>
        <taxon>Lolium</taxon>
    </lineage>
</organism>
<dbReference type="GO" id="GO:0080043">
    <property type="term" value="F:quercetin 3-O-glucosyltransferase activity"/>
    <property type="evidence" value="ECO:0007669"/>
    <property type="project" value="TreeGrafter"/>
</dbReference>